<proteinExistence type="predicted"/>
<dbReference type="Proteomes" id="UP000735302">
    <property type="component" value="Unassembled WGS sequence"/>
</dbReference>
<keyword evidence="2" id="KW-1185">Reference proteome</keyword>
<gene>
    <name evidence="1" type="ORF">PoB_003364000</name>
</gene>
<dbReference type="EMBL" id="BLXT01003839">
    <property type="protein sequence ID" value="GFO07135.1"/>
    <property type="molecule type" value="Genomic_DNA"/>
</dbReference>
<evidence type="ECO:0000313" key="1">
    <source>
        <dbReference type="EMBL" id="GFO07135.1"/>
    </source>
</evidence>
<comment type="caution">
    <text evidence="1">The sequence shown here is derived from an EMBL/GenBank/DDBJ whole genome shotgun (WGS) entry which is preliminary data.</text>
</comment>
<dbReference type="AlphaFoldDB" id="A0AAV4AG41"/>
<protein>
    <submittedName>
        <fullName evidence="1">Uncharacterized protein</fullName>
    </submittedName>
</protein>
<sequence>MKHVNRFALQHMEDEETTSSIWRFLHPPPLSMERPFSFSKSYPPPPDGDTPGCFVFLATSVSLHPQHKGACQVTNHKYVVKDTIIQWNIWGLRSNFEELKLLLSQSKSMVLTMPGMQA</sequence>
<organism evidence="1 2">
    <name type="scientific">Plakobranchus ocellatus</name>
    <dbReference type="NCBI Taxonomy" id="259542"/>
    <lineage>
        <taxon>Eukaryota</taxon>
        <taxon>Metazoa</taxon>
        <taxon>Spiralia</taxon>
        <taxon>Lophotrochozoa</taxon>
        <taxon>Mollusca</taxon>
        <taxon>Gastropoda</taxon>
        <taxon>Heterobranchia</taxon>
        <taxon>Euthyneura</taxon>
        <taxon>Panpulmonata</taxon>
        <taxon>Sacoglossa</taxon>
        <taxon>Placobranchoidea</taxon>
        <taxon>Plakobranchidae</taxon>
        <taxon>Plakobranchus</taxon>
    </lineage>
</organism>
<reference evidence="1 2" key="1">
    <citation type="journal article" date="2021" name="Elife">
        <title>Chloroplast acquisition without the gene transfer in kleptoplastic sea slugs, Plakobranchus ocellatus.</title>
        <authorList>
            <person name="Maeda T."/>
            <person name="Takahashi S."/>
            <person name="Yoshida T."/>
            <person name="Shimamura S."/>
            <person name="Takaki Y."/>
            <person name="Nagai Y."/>
            <person name="Toyoda A."/>
            <person name="Suzuki Y."/>
            <person name="Arimoto A."/>
            <person name="Ishii H."/>
            <person name="Satoh N."/>
            <person name="Nishiyama T."/>
            <person name="Hasebe M."/>
            <person name="Maruyama T."/>
            <person name="Minagawa J."/>
            <person name="Obokata J."/>
            <person name="Shigenobu S."/>
        </authorList>
    </citation>
    <scope>NUCLEOTIDE SEQUENCE [LARGE SCALE GENOMIC DNA]</scope>
</reference>
<accession>A0AAV4AG41</accession>
<evidence type="ECO:0000313" key="2">
    <source>
        <dbReference type="Proteomes" id="UP000735302"/>
    </source>
</evidence>
<name>A0AAV4AG41_9GAST</name>